<dbReference type="Proteomes" id="UP001164746">
    <property type="component" value="Chromosome 4"/>
</dbReference>
<evidence type="ECO:0000313" key="3">
    <source>
        <dbReference type="Proteomes" id="UP001164746"/>
    </source>
</evidence>
<dbReference type="InterPro" id="IPR035940">
    <property type="entry name" value="CAP_sf"/>
</dbReference>
<evidence type="ECO:0000256" key="1">
    <source>
        <dbReference type="SAM" id="SignalP"/>
    </source>
</evidence>
<sequence length="175" mass="19150">MYFVRILFLVFTVLDVSYAIHKRSIRGNVTPAAADMLEMRYDQPLELEAQLWAEECKLDHDGNYQRFMPGSLARPYKKATSGGSCDDCAGHCNGTSRLCACGGKVCLNDGVLNLATCGCQCIQDVDHYDSDKCDHAGANYTEGSVALPTVGSSSTMLLIDSYLMFTMLLIMSGVY</sequence>
<gene>
    <name evidence="2" type="ORF">MAR_008477</name>
</gene>
<reference evidence="2" key="1">
    <citation type="submission" date="2022-11" db="EMBL/GenBank/DDBJ databases">
        <title>Centuries of genome instability and evolution in soft-shell clam transmissible cancer (bioRxiv).</title>
        <authorList>
            <person name="Hart S.F.M."/>
            <person name="Yonemitsu M.A."/>
            <person name="Giersch R.M."/>
            <person name="Beal B.F."/>
            <person name="Arriagada G."/>
            <person name="Davis B.W."/>
            <person name="Ostrander E.A."/>
            <person name="Goff S.P."/>
            <person name="Metzger M.J."/>
        </authorList>
    </citation>
    <scope>NUCLEOTIDE SEQUENCE</scope>
    <source>
        <strain evidence="2">MELC-2E11</strain>
        <tissue evidence="2">Siphon/mantle</tissue>
    </source>
</reference>
<keyword evidence="3" id="KW-1185">Reference proteome</keyword>
<dbReference type="Gene3D" id="3.40.33.10">
    <property type="entry name" value="CAP"/>
    <property type="match status" value="1"/>
</dbReference>
<protein>
    <submittedName>
        <fullName evidence="2">Uncharacterized protein</fullName>
    </submittedName>
</protein>
<proteinExistence type="predicted"/>
<accession>A0ABY7DYD3</accession>
<dbReference type="SUPFAM" id="SSF55797">
    <property type="entry name" value="PR-1-like"/>
    <property type="match status" value="1"/>
</dbReference>
<feature type="signal peptide" evidence="1">
    <location>
        <begin position="1"/>
        <end position="19"/>
    </location>
</feature>
<feature type="chain" id="PRO_5046919585" evidence="1">
    <location>
        <begin position="20"/>
        <end position="175"/>
    </location>
</feature>
<name>A0ABY7DYD3_MYAAR</name>
<keyword evidence="1" id="KW-0732">Signal</keyword>
<evidence type="ECO:0000313" key="2">
    <source>
        <dbReference type="EMBL" id="WAR01919.1"/>
    </source>
</evidence>
<dbReference type="EMBL" id="CP111015">
    <property type="protein sequence ID" value="WAR01919.1"/>
    <property type="molecule type" value="Genomic_DNA"/>
</dbReference>
<organism evidence="2 3">
    <name type="scientific">Mya arenaria</name>
    <name type="common">Soft-shell clam</name>
    <dbReference type="NCBI Taxonomy" id="6604"/>
    <lineage>
        <taxon>Eukaryota</taxon>
        <taxon>Metazoa</taxon>
        <taxon>Spiralia</taxon>
        <taxon>Lophotrochozoa</taxon>
        <taxon>Mollusca</taxon>
        <taxon>Bivalvia</taxon>
        <taxon>Autobranchia</taxon>
        <taxon>Heteroconchia</taxon>
        <taxon>Euheterodonta</taxon>
        <taxon>Imparidentia</taxon>
        <taxon>Neoheterodontei</taxon>
        <taxon>Myida</taxon>
        <taxon>Myoidea</taxon>
        <taxon>Myidae</taxon>
        <taxon>Mya</taxon>
    </lineage>
</organism>